<name>A0A9X2WYL8_9GAMM</name>
<accession>A0A9X2WYL8</accession>
<keyword evidence="1 2" id="KW-0732">Signal</keyword>
<dbReference type="InterPro" id="IPR027385">
    <property type="entry name" value="Beta-barrel_OMP"/>
</dbReference>
<keyword evidence="5" id="KW-1185">Reference proteome</keyword>
<evidence type="ECO:0000259" key="3">
    <source>
        <dbReference type="Pfam" id="PF13505"/>
    </source>
</evidence>
<evidence type="ECO:0000313" key="4">
    <source>
        <dbReference type="EMBL" id="MCT7947696.1"/>
    </source>
</evidence>
<dbReference type="Proteomes" id="UP001155604">
    <property type="component" value="Unassembled WGS sequence"/>
</dbReference>
<evidence type="ECO:0000256" key="2">
    <source>
        <dbReference type="SAM" id="SignalP"/>
    </source>
</evidence>
<organism evidence="4 5">
    <name type="scientific">Shewanella septentrionalis</name>
    <dbReference type="NCBI Taxonomy" id="2952223"/>
    <lineage>
        <taxon>Bacteria</taxon>
        <taxon>Pseudomonadati</taxon>
        <taxon>Pseudomonadota</taxon>
        <taxon>Gammaproteobacteria</taxon>
        <taxon>Alteromonadales</taxon>
        <taxon>Shewanellaceae</taxon>
        <taxon>Shewanella</taxon>
    </lineage>
</organism>
<dbReference type="EMBL" id="JAMTCC010000050">
    <property type="protein sequence ID" value="MCT7947696.1"/>
    <property type="molecule type" value="Genomic_DNA"/>
</dbReference>
<dbReference type="SUPFAM" id="SSF56925">
    <property type="entry name" value="OMPA-like"/>
    <property type="match status" value="1"/>
</dbReference>
<feature type="chain" id="PRO_5040943731" evidence="2">
    <location>
        <begin position="20"/>
        <end position="189"/>
    </location>
</feature>
<sequence length="189" mass="20275">MKQLLLMAALASLSTSALATDTIPLSPDYRKDDMVWIGADIGKASIDTNTADDGYHGQVKLGYDINQYAAIYGGIGGISVIDGENISFAQMGVKLTKPLTERLSLYATLGGVSALSGDVSQQLKGNLGIGASYAITPRVSTQLGIDLKKGIAINSFENTDVNTLYWGLTYHFDRPDTSRKVIQQVNIIR</sequence>
<gene>
    <name evidence="4" type="ORF">NE536_20290</name>
</gene>
<proteinExistence type="predicted"/>
<dbReference type="Gene3D" id="2.40.160.20">
    <property type="match status" value="1"/>
</dbReference>
<dbReference type="Pfam" id="PF13505">
    <property type="entry name" value="OMP_b-brl"/>
    <property type="match status" value="1"/>
</dbReference>
<evidence type="ECO:0000256" key="1">
    <source>
        <dbReference type="ARBA" id="ARBA00022729"/>
    </source>
</evidence>
<dbReference type="RefSeq" id="WP_261273849.1">
    <property type="nucleotide sequence ID" value="NZ_JAMTCC010000050.1"/>
</dbReference>
<dbReference type="AlphaFoldDB" id="A0A9X2WYL8"/>
<dbReference type="InterPro" id="IPR011250">
    <property type="entry name" value="OMP/PagP_B-barrel"/>
</dbReference>
<evidence type="ECO:0000313" key="5">
    <source>
        <dbReference type="Proteomes" id="UP001155604"/>
    </source>
</evidence>
<comment type="caution">
    <text evidence="4">The sequence shown here is derived from an EMBL/GenBank/DDBJ whole genome shotgun (WGS) entry which is preliminary data.</text>
</comment>
<protein>
    <submittedName>
        <fullName evidence="4">Porin family protein</fullName>
    </submittedName>
</protein>
<reference evidence="4" key="1">
    <citation type="journal article" date="2023" name="Int. J. Syst. Evol. Microbiol.">
        <title>&lt;i&gt;Shewanella septentrionalis&lt;/i&gt; sp. nov. and &lt;i&gt;Shewanella holmiensis&lt;/i&gt; sp. nov., isolated from Baltic Sea water and sediments.</title>
        <authorList>
            <person name="Martin-Rodriguez A.J."/>
            <person name="Thorell K."/>
            <person name="Joffre E."/>
            <person name="Jensie-Markopoulos S."/>
            <person name="Moore E.R.B."/>
            <person name="Sjoling A."/>
        </authorList>
    </citation>
    <scope>NUCLEOTIDE SEQUENCE</scope>
    <source>
        <strain evidence="4">SP1W3</strain>
    </source>
</reference>
<feature type="signal peptide" evidence="2">
    <location>
        <begin position="1"/>
        <end position="19"/>
    </location>
</feature>
<feature type="domain" description="Outer membrane protein beta-barrel" evidence="3">
    <location>
        <begin position="6"/>
        <end position="172"/>
    </location>
</feature>